<dbReference type="GO" id="GO:0080090">
    <property type="term" value="P:regulation of primary metabolic process"/>
    <property type="evidence" value="ECO:0007669"/>
    <property type="project" value="UniProtKB-ARBA"/>
</dbReference>
<dbReference type="EMBL" id="QEAO01000004">
    <property type="protein sequence ID" value="TPX36534.1"/>
    <property type="molecule type" value="Genomic_DNA"/>
</dbReference>
<dbReference type="SUPFAM" id="SSF51045">
    <property type="entry name" value="WW domain"/>
    <property type="match status" value="1"/>
</dbReference>
<gene>
    <name evidence="8" type="ORF">SmJEL517_g01375</name>
</gene>
<evidence type="ECO:0000259" key="6">
    <source>
        <dbReference type="PROSITE" id="PS50020"/>
    </source>
</evidence>
<dbReference type="PROSITE" id="PS50020">
    <property type="entry name" value="WW_DOMAIN_2"/>
    <property type="match status" value="1"/>
</dbReference>
<keyword evidence="9" id="KW-1185">Reference proteome</keyword>
<keyword evidence="2 4" id="KW-0697">Rotamase</keyword>
<comment type="caution">
    <text evidence="8">The sequence shown here is derived from an EMBL/GenBank/DDBJ whole genome shotgun (WGS) entry which is preliminary data.</text>
</comment>
<evidence type="ECO:0000313" key="9">
    <source>
        <dbReference type="Proteomes" id="UP000319731"/>
    </source>
</evidence>
<name>A0A507CF38_9FUNG</name>
<evidence type="ECO:0000313" key="8">
    <source>
        <dbReference type="EMBL" id="TPX36534.1"/>
    </source>
</evidence>
<dbReference type="Pfam" id="PF00639">
    <property type="entry name" value="Rotamase"/>
    <property type="match status" value="1"/>
</dbReference>
<evidence type="ECO:0000259" key="7">
    <source>
        <dbReference type="PROSITE" id="PS50198"/>
    </source>
</evidence>
<dbReference type="InterPro" id="IPR036020">
    <property type="entry name" value="WW_dom_sf"/>
</dbReference>
<evidence type="ECO:0000256" key="1">
    <source>
        <dbReference type="ARBA" id="ARBA00000971"/>
    </source>
</evidence>
<dbReference type="Pfam" id="PF00397">
    <property type="entry name" value="WW"/>
    <property type="match status" value="1"/>
</dbReference>
<dbReference type="GO" id="GO:0005829">
    <property type="term" value="C:cytosol"/>
    <property type="evidence" value="ECO:0007669"/>
    <property type="project" value="TreeGrafter"/>
</dbReference>
<accession>A0A507CF38</accession>
<dbReference type="GO" id="GO:0003755">
    <property type="term" value="F:peptidyl-prolyl cis-trans isomerase activity"/>
    <property type="evidence" value="ECO:0007669"/>
    <property type="project" value="UniProtKB-UniRule"/>
</dbReference>
<evidence type="ECO:0000256" key="2">
    <source>
        <dbReference type="ARBA" id="ARBA00023110"/>
    </source>
</evidence>
<proteinExistence type="predicted"/>
<dbReference type="SUPFAM" id="SSF54534">
    <property type="entry name" value="FKBP-like"/>
    <property type="match status" value="1"/>
</dbReference>
<dbReference type="EC" id="5.2.1.8" evidence="5"/>
<dbReference type="GO" id="GO:0060255">
    <property type="term" value="P:regulation of macromolecule metabolic process"/>
    <property type="evidence" value="ECO:0007669"/>
    <property type="project" value="UniProtKB-ARBA"/>
</dbReference>
<evidence type="ECO:0000256" key="3">
    <source>
        <dbReference type="ARBA" id="ARBA00023235"/>
    </source>
</evidence>
<feature type="domain" description="PpiC" evidence="7">
    <location>
        <begin position="71"/>
        <end position="182"/>
    </location>
</feature>
<dbReference type="RefSeq" id="XP_031026748.1">
    <property type="nucleotide sequence ID" value="XM_031167303.1"/>
</dbReference>
<reference evidence="8 9" key="1">
    <citation type="journal article" date="2019" name="Sci. Rep.">
        <title>Comparative genomics of chytrid fungi reveal insights into the obligate biotrophic and pathogenic lifestyle of Synchytrium endobioticum.</title>
        <authorList>
            <person name="van de Vossenberg B.T.L.H."/>
            <person name="Warris S."/>
            <person name="Nguyen H.D.T."/>
            <person name="van Gent-Pelzer M.P.E."/>
            <person name="Joly D.L."/>
            <person name="van de Geest H.C."/>
            <person name="Bonants P.J.M."/>
            <person name="Smith D.S."/>
            <person name="Levesque C.A."/>
            <person name="van der Lee T.A.J."/>
        </authorList>
    </citation>
    <scope>NUCLEOTIDE SEQUENCE [LARGE SCALE GENOMIC DNA]</scope>
    <source>
        <strain evidence="8 9">JEL517</strain>
    </source>
</reference>
<dbReference type="Gene3D" id="3.10.50.40">
    <property type="match status" value="1"/>
</dbReference>
<evidence type="ECO:0000256" key="5">
    <source>
        <dbReference type="RuleBase" id="RU363014"/>
    </source>
</evidence>
<sequence>MGRQVLPTSIWRSDEVAHFLTIDSLLLERYSSSKSRLYYFNTETQTSQWEKPEGVEITPAAVDQPKSKAPTYQVRASHLLVKHNQSRRPSSWKQATITRTKAEAVAKIVEYRAQIAKGDTDLPTLARTESDCSSAKQGGDLGMFGPGQMQKPFEEATYALAVGEMSGPVETDSGIHIILRTQ</sequence>
<dbReference type="STRING" id="1806994.A0A507CF38"/>
<dbReference type="AlphaFoldDB" id="A0A507CF38"/>
<comment type="catalytic activity">
    <reaction evidence="1 5">
        <text>[protein]-peptidylproline (omega=180) = [protein]-peptidylproline (omega=0)</text>
        <dbReference type="Rhea" id="RHEA:16237"/>
        <dbReference type="Rhea" id="RHEA-COMP:10747"/>
        <dbReference type="Rhea" id="RHEA-COMP:10748"/>
        <dbReference type="ChEBI" id="CHEBI:83833"/>
        <dbReference type="ChEBI" id="CHEBI:83834"/>
        <dbReference type="EC" id="5.2.1.8"/>
    </reaction>
</comment>
<dbReference type="PROSITE" id="PS50198">
    <property type="entry name" value="PPIC_PPIASE_2"/>
    <property type="match status" value="1"/>
</dbReference>
<dbReference type="OrthoDB" id="2530521at2759"/>
<dbReference type="CDD" id="cd00201">
    <property type="entry name" value="WW"/>
    <property type="match status" value="1"/>
</dbReference>
<dbReference type="Gene3D" id="2.20.70.10">
    <property type="match status" value="1"/>
</dbReference>
<dbReference type="GeneID" id="42002600"/>
<feature type="domain" description="WW" evidence="6">
    <location>
        <begin position="28"/>
        <end position="54"/>
    </location>
</feature>
<dbReference type="InterPro" id="IPR000297">
    <property type="entry name" value="PPIase_PpiC"/>
</dbReference>
<protein>
    <recommendedName>
        <fullName evidence="5">Peptidyl-prolyl cis-trans isomerase</fullName>
        <ecNumber evidence="5">5.2.1.8</ecNumber>
    </recommendedName>
</protein>
<dbReference type="InterPro" id="IPR046357">
    <property type="entry name" value="PPIase_dom_sf"/>
</dbReference>
<organism evidence="8 9">
    <name type="scientific">Synchytrium microbalum</name>
    <dbReference type="NCBI Taxonomy" id="1806994"/>
    <lineage>
        <taxon>Eukaryota</taxon>
        <taxon>Fungi</taxon>
        <taxon>Fungi incertae sedis</taxon>
        <taxon>Chytridiomycota</taxon>
        <taxon>Chytridiomycota incertae sedis</taxon>
        <taxon>Chytridiomycetes</taxon>
        <taxon>Synchytriales</taxon>
        <taxon>Synchytriaceae</taxon>
        <taxon>Synchytrium</taxon>
    </lineage>
</organism>
<evidence type="ECO:0000256" key="4">
    <source>
        <dbReference type="PROSITE-ProRule" id="PRU00278"/>
    </source>
</evidence>
<dbReference type="InterPro" id="IPR051370">
    <property type="entry name" value="PPIase_Pin1"/>
</dbReference>
<dbReference type="InterPro" id="IPR001202">
    <property type="entry name" value="WW_dom"/>
</dbReference>
<dbReference type="GO" id="GO:0005634">
    <property type="term" value="C:nucleus"/>
    <property type="evidence" value="ECO:0007669"/>
    <property type="project" value="TreeGrafter"/>
</dbReference>
<dbReference type="PANTHER" id="PTHR10657">
    <property type="entry name" value="PEPTIDYL-PROLYL CIS-TRANS ISOMERASE"/>
    <property type="match status" value="1"/>
</dbReference>
<keyword evidence="3 4" id="KW-0413">Isomerase</keyword>
<dbReference type="Proteomes" id="UP000319731">
    <property type="component" value="Unassembled WGS sequence"/>
</dbReference>
<dbReference type="PANTHER" id="PTHR10657:SF4">
    <property type="entry name" value="PEPTIDYL-PROLYL CIS-TRANS ISOMERASE-RELATED"/>
    <property type="match status" value="1"/>
</dbReference>
<dbReference type="FunFam" id="3.10.50.40:FF:000010">
    <property type="entry name" value="Peptidyl-prolyl cis-trans isomerase Pin1"/>
    <property type="match status" value="1"/>
</dbReference>